<dbReference type="OrthoDB" id="7875217at2"/>
<evidence type="ECO:0000313" key="2">
    <source>
        <dbReference type="Proteomes" id="UP000431901"/>
    </source>
</evidence>
<keyword evidence="2" id="KW-1185">Reference proteome</keyword>
<evidence type="ECO:0000313" key="1">
    <source>
        <dbReference type="EMBL" id="MXQ65502.1"/>
    </source>
</evidence>
<name>A0A6I4WFY2_9ACTN</name>
<organism evidence="1 2">
    <name type="scientific">Actinomadura rayongensis</name>
    <dbReference type="NCBI Taxonomy" id="1429076"/>
    <lineage>
        <taxon>Bacteria</taxon>
        <taxon>Bacillati</taxon>
        <taxon>Actinomycetota</taxon>
        <taxon>Actinomycetes</taxon>
        <taxon>Streptosporangiales</taxon>
        <taxon>Thermomonosporaceae</taxon>
        <taxon>Actinomadura</taxon>
    </lineage>
</organism>
<gene>
    <name evidence="1" type="ORF">GQ466_15845</name>
</gene>
<dbReference type="EMBL" id="WUTW01000002">
    <property type="protein sequence ID" value="MXQ65502.1"/>
    <property type="molecule type" value="Genomic_DNA"/>
</dbReference>
<dbReference type="RefSeq" id="WP_161103588.1">
    <property type="nucleotide sequence ID" value="NZ_JBHLYI010000006.1"/>
</dbReference>
<protein>
    <submittedName>
        <fullName evidence="1">Uncharacterized protein</fullName>
    </submittedName>
</protein>
<proteinExistence type="predicted"/>
<sequence>MPDLLWDEVKSFFDAELMGALPDVEIVGSSVADWQALFDLVRSGGWAWEYAEGGAVRALPLAEAVFSRPAGAESAELRVWPHPAVLAVFRLYSDERIDFDVDVRELQGQERLDVLCGFLTVLGRRLGKAVEMSAEGDSGEPVIGFSPDADRVVLLADPRFP</sequence>
<reference evidence="1 2" key="1">
    <citation type="submission" date="2019-12" db="EMBL/GenBank/DDBJ databases">
        <title>Nocardia macrotermitis sp. nov. and Nocardia aurantia sp. nov., isolated from the gut of the fungus growing-termite Macrotermes natalensis.</title>
        <authorList>
            <person name="Christine B."/>
            <person name="Rene B."/>
        </authorList>
    </citation>
    <scope>NUCLEOTIDE SEQUENCE [LARGE SCALE GENOMIC DNA]</scope>
    <source>
        <strain evidence="1 2">DSM 102126</strain>
    </source>
</reference>
<dbReference type="AlphaFoldDB" id="A0A6I4WFY2"/>
<dbReference type="Proteomes" id="UP000431901">
    <property type="component" value="Unassembled WGS sequence"/>
</dbReference>
<comment type="caution">
    <text evidence="1">The sequence shown here is derived from an EMBL/GenBank/DDBJ whole genome shotgun (WGS) entry which is preliminary data.</text>
</comment>
<accession>A0A6I4WFY2</accession>